<dbReference type="RefSeq" id="WP_353063852.1">
    <property type="nucleotide sequence ID" value="NZ_CP132942.1"/>
</dbReference>
<dbReference type="AlphaFoldDB" id="A0AAU7ZPZ9"/>
<dbReference type="Pfam" id="PF25954">
    <property type="entry name" value="Beta-barrel_RND_2"/>
    <property type="match status" value="1"/>
</dbReference>
<proteinExistence type="predicted"/>
<sequence>MIKRLIVPIITLAVAALIFFVIKDNWTLWQGGHTEQRTDDAYLRADMTPLSTRISGTVRRVDVNDYEPVKPGQVLVQLDDEDYRATLGEAQAALEGAKAQLADNQAAKLIEDAKIQNSQALVNQASSAVDAAKAAVSSAQAEVLRATQERTRQEALLASKAATHQQLESAVGNADQLSGMLTSRQADVDRATASLASSRSLLEAERRQRQALDTHDAEFKAQIEAKQAAIVVAKVNLGYTQISAPTAGSVGERHVLEGQLVAPGVQIIDLVKGDVWVQANYKETQLTNIRKGDAADITIDTFPGVTLHGKVEEIAPASGSQFALLPPDNASGNYTKVVQRIPVKILLDPDHALKDRLRPGFSAIVTVHVSGKQIRGEGPRS</sequence>
<dbReference type="EMBL" id="CP132942">
    <property type="protein sequence ID" value="XCB33010.1"/>
    <property type="molecule type" value="Genomic_DNA"/>
</dbReference>
<feature type="domain" description="CusB-like beta-barrel" evidence="4">
    <location>
        <begin position="275"/>
        <end position="317"/>
    </location>
</feature>
<dbReference type="Gene3D" id="1.10.287.470">
    <property type="entry name" value="Helix hairpin bin"/>
    <property type="match status" value="1"/>
</dbReference>
<reference evidence="5" key="2">
    <citation type="journal article" date="2024" name="Environ. Microbiol.">
        <title>Genome analysis and description of Tunturibacter gen. nov. expands the diversity of Terriglobia in tundra soils.</title>
        <authorList>
            <person name="Messyasz A."/>
            <person name="Mannisto M.K."/>
            <person name="Kerkhof L.J."/>
            <person name="Haggblom M.M."/>
        </authorList>
    </citation>
    <scope>NUCLEOTIDE SEQUENCE</scope>
    <source>
        <strain evidence="5">X5P6</strain>
    </source>
</reference>
<organism evidence="5">
    <name type="scientific">Tunturiibacter psychrotolerans</name>
    <dbReference type="NCBI Taxonomy" id="3069686"/>
    <lineage>
        <taxon>Bacteria</taxon>
        <taxon>Pseudomonadati</taxon>
        <taxon>Acidobacteriota</taxon>
        <taxon>Terriglobia</taxon>
        <taxon>Terriglobales</taxon>
        <taxon>Acidobacteriaceae</taxon>
        <taxon>Tunturiibacter</taxon>
    </lineage>
</organism>
<dbReference type="PANTHER" id="PTHR30386:SF24">
    <property type="entry name" value="MULTIDRUG RESISTANCE EFFLUX PUMP"/>
    <property type="match status" value="1"/>
</dbReference>
<reference evidence="5" key="1">
    <citation type="submission" date="2023-08" db="EMBL/GenBank/DDBJ databases">
        <authorList>
            <person name="Messyasz A."/>
            <person name="Mannisto M.K."/>
            <person name="Kerkhof L.J."/>
            <person name="Haggblom M."/>
        </authorList>
    </citation>
    <scope>NUCLEOTIDE SEQUENCE</scope>
    <source>
        <strain evidence="5">X5P6</strain>
    </source>
</reference>
<feature type="transmembrane region" description="Helical" evidence="2">
    <location>
        <begin position="5"/>
        <end position="22"/>
    </location>
</feature>
<dbReference type="PRINTS" id="PR01490">
    <property type="entry name" value="RTXTOXIND"/>
</dbReference>
<feature type="coiled-coil region" evidence="1">
    <location>
        <begin position="87"/>
        <end position="149"/>
    </location>
</feature>
<dbReference type="PANTHER" id="PTHR30386">
    <property type="entry name" value="MEMBRANE FUSION SUBUNIT OF EMRAB-TOLC MULTIDRUG EFFLUX PUMP"/>
    <property type="match status" value="1"/>
</dbReference>
<dbReference type="Gene3D" id="2.40.30.170">
    <property type="match status" value="1"/>
</dbReference>
<evidence type="ECO:0000256" key="1">
    <source>
        <dbReference type="SAM" id="Coils"/>
    </source>
</evidence>
<dbReference type="GO" id="GO:0055085">
    <property type="term" value="P:transmembrane transport"/>
    <property type="evidence" value="ECO:0007669"/>
    <property type="project" value="InterPro"/>
</dbReference>
<keyword evidence="1" id="KW-0175">Coiled coil</keyword>
<feature type="domain" description="Multidrug resistance protein MdtA-like barrel-sandwich hybrid" evidence="3">
    <location>
        <begin position="51"/>
        <end position="265"/>
    </location>
</feature>
<evidence type="ECO:0000313" key="5">
    <source>
        <dbReference type="EMBL" id="XCB33010.1"/>
    </source>
</evidence>
<keyword evidence="2" id="KW-0472">Membrane</keyword>
<dbReference type="InterPro" id="IPR058792">
    <property type="entry name" value="Beta-barrel_RND_2"/>
</dbReference>
<dbReference type="Pfam" id="PF25917">
    <property type="entry name" value="BSH_RND"/>
    <property type="match status" value="1"/>
</dbReference>
<evidence type="ECO:0000259" key="4">
    <source>
        <dbReference type="Pfam" id="PF25954"/>
    </source>
</evidence>
<accession>A0AAU7ZPZ9</accession>
<gene>
    <name evidence="5" type="ORF">RBB77_21735</name>
</gene>
<evidence type="ECO:0000256" key="2">
    <source>
        <dbReference type="SAM" id="Phobius"/>
    </source>
</evidence>
<protein>
    <submittedName>
        <fullName evidence="5">HlyD family secretion protein</fullName>
    </submittedName>
</protein>
<evidence type="ECO:0000259" key="3">
    <source>
        <dbReference type="Pfam" id="PF25917"/>
    </source>
</evidence>
<keyword evidence="2" id="KW-1133">Transmembrane helix</keyword>
<keyword evidence="2" id="KW-0812">Transmembrane</keyword>
<name>A0AAU7ZPZ9_9BACT</name>
<dbReference type="Gene3D" id="2.40.50.100">
    <property type="match status" value="1"/>
</dbReference>
<dbReference type="InterPro" id="IPR058625">
    <property type="entry name" value="MdtA-like_BSH"/>
</dbReference>
<dbReference type="InterPro" id="IPR050739">
    <property type="entry name" value="MFP"/>
</dbReference>
<dbReference type="SUPFAM" id="SSF111369">
    <property type="entry name" value="HlyD-like secretion proteins"/>
    <property type="match status" value="2"/>
</dbReference>
<dbReference type="KEGG" id="tpsc:RBB77_21735"/>